<dbReference type="Proteomes" id="UP000789738">
    <property type="component" value="Unassembled WGS sequence"/>
</dbReference>
<organism evidence="1 3">
    <name type="scientific">Clostridium neonatale</name>
    <dbReference type="NCBI Taxonomy" id="137838"/>
    <lineage>
        <taxon>Bacteria</taxon>
        <taxon>Bacillati</taxon>
        <taxon>Bacillota</taxon>
        <taxon>Clostridia</taxon>
        <taxon>Eubacteriales</taxon>
        <taxon>Clostridiaceae</taxon>
        <taxon>Clostridium</taxon>
    </lineage>
</organism>
<evidence type="ECO:0000313" key="1">
    <source>
        <dbReference type="EMBL" id="CAG9701944.1"/>
    </source>
</evidence>
<dbReference type="RefSeq" id="WP_210885386.1">
    <property type="nucleotide sequence ID" value="NZ_CAKJVE010000001.1"/>
</dbReference>
<proteinExistence type="predicted"/>
<dbReference type="Proteomes" id="UP001189143">
    <property type="component" value="Unassembled WGS sequence"/>
</dbReference>
<gene>
    <name evidence="2" type="ORF">CNEO2_440026</name>
    <name evidence="1" type="ORF">CNEO_10415</name>
</gene>
<evidence type="ECO:0000313" key="2">
    <source>
        <dbReference type="EMBL" id="CAI3629623.1"/>
    </source>
</evidence>
<accession>A0AA86MDB4</accession>
<evidence type="ECO:0000313" key="3">
    <source>
        <dbReference type="Proteomes" id="UP000789738"/>
    </source>
</evidence>
<name>A0AA86MDB4_9CLOT</name>
<dbReference type="EMBL" id="CAMTCP010000242">
    <property type="protein sequence ID" value="CAI3629623.1"/>
    <property type="molecule type" value="Genomic_DNA"/>
</dbReference>
<reference evidence="2" key="2">
    <citation type="submission" date="2022-10" db="EMBL/GenBank/DDBJ databases">
        <authorList>
            <person name="Aires J."/>
            <person name="Mesa V."/>
        </authorList>
    </citation>
    <scope>NUCLEOTIDE SEQUENCE</scope>
    <source>
        <strain evidence="2">Clostridium neonatale JD116</strain>
    </source>
</reference>
<dbReference type="EMBL" id="CAKJVE010000001">
    <property type="protein sequence ID" value="CAG9701944.1"/>
    <property type="molecule type" value="Genomic_DNA"/>
</dbReference>
<sequence>MDSIPKKALFLAVVTCLALTLIGVGITYYNKTQPVLENSSSKIDSVATQLDSIEYKQYDGMPVSGSEVISAINTKASSNIAVKVKTSGNPSGKVYNSGSYNIKDINDENYIEPTANFNAEVDRTDNGTVTGLTFEQD</sequence>
<comment type="caution">
    <text evidence="1">The sequence shown here is derived from an EMBL/GenBank/DDBJ whole genome shotgun (WGS) entry which is preliminary data.</text>
</comment>
<dbReference type="AlphaFoldDB" id="A0AA86MDB4"/>
<protein>
    <submittedName>
        <fullName evidence="1">Uncharacterized protein</fullName>
    </submittedName>
</protein>
<reference evidence="1" key="1">
    <citation type="submission" date="2021-10" db="EMBL/GenBank/DDBJ databases">
        <authorList>
            <person name="Mesa V."/>
        </authorList>
    </citation>
    <scope>NUCLEOTIDE SEQUENCE</scope>
    <source>
        <strain evidence="1">CC3_PB</strain>
    </source>
</reference>